<evidence type="ECO:0000256" key="2">
    <source>
        <dbReference type="ARBA" id="ARBA00016949"/>
    </source>
</evidence>
<dbReference type="OrthoDB" id="78947at2759"/>
<comment type="similarity">
    <text evidence="1">Belongs to the thioredoxin family.</text>
</comment>
<gene>
    <name evidence="4" type="ORF">FGIG_00833</name>
</gene>
<organism evidence="4 5">
    <name type="scientific">Fasciola gigantica</name>
    <name type="common">Giant liver fluke</name>
    <dbReference type="NCBI Taxonomy" id="46835"/>
    <lineage>
        <taxon>Eukaryota</taxon>
        <taxon>Metazoa</taxon>
        <taxon>Spiralia</taxon>
        <taxon>Lophotrochozoa</taxon>
        <taxon>Platyhelminthes</taxon>
        <taxon>Trematoda</taxon>
        <taxon>Digenea</taxon>
        <taxon>Plagiorchiida</taxon>
        <taxon>Echinostomata</taxon>
        <taxon>Echinostomatoidea</taxon>
        <taxon>Fasciolidae</taxon>
        <taxon>Fasciola</taxon>
    </lineage>
</organism>
<name>A0A504Z6F4_FASGI</name>
<accession>A0A504Z6F4</accession>
<dbReference type="AlphaFoldDB" id="A0A504Z6F4"/>
<evidence type="ECO:0000313" key="4">
    <source>
        <dbReference type="EMBL" id="TPP64950.1"/>
    </source>
</evidence>
<evidence type="ECO:0000313" key="5">
    <source>
        <dbReference type="Proteomes" id="UP000316759"/>
    </source>
</evidence>
<feature type="domain" description="Thioredoxin" evidence="3">
    <location>
        <begin position="31"/>
        <end position="133"/>
    </location>
</feature>
<reference evidence="4 5" key="1">
    <citation type="submission" date="2019-04" db="EMBL/GenBank/DDBJ databases">
        <title>Annotation for the trematode Fasciola gigantica.</title>
        <authorList>
            <person name="Choi Y.-J."/>
        </authorList>
    </citation>
    <scope>NUCLEOTIDE SEQUENCE [LARGE SCALE GENOMIC DNA]</scope>
    <source>
        <strain evidence="4">Uganda_cow_1</strain>
    </source>
</reference>
<evidence type="ECO:0000259" key="3">
    <source>
        <dbReference type="Pfam" id="PF06110"/>
    </source>
</evidence>
<dbReference type="Proteomes" id="UP000316759">
    <property type="component" value="Unassembled WGS sequence"/>
</dbReference>
<dbReference type="Pfam" id="PF06110">
    <property type="entry name" value="TXD17-like_Trx"/>
    <property type="match status" value="1"/>
</dbReference>
<dbReference type="InterPro" id="IPR036249">
    <property type="entry name" value="Thioredoxin-like_sf"/>
</dbReference>
<proteinExistence type="inferred from homology"/>
<dbReference type="GO" id="GO:0047134">
    <property type="term" value="F:protein-disulfide reductase [NAD(P)H] activity"/>
    <property type="evidence" value="ECO:0007669"/>
    <property type="project" value="InterPro"/>
</dbReference>
<dbReference type="Gene3D" id="3.40.30.10">
    <property type="entry name" value="Glutaredoxin"/>
    <property type="match status" value="1"/>
</dbReference>
<dbReference type="InterPro" id="IPR045108">
    <property type="entry name" value="TXNDC17-like"/>
</dbReference>
<dbReference type="EMBL" id="SUNJ01003820">
    <property type="protein sequence ID" value="TPP64950.1"/>
    <property type="molecule type" value="Genomic_DNA"/>
</dbReference>
<comment type="caution">
    <text evidence="4">The sequence shown here is derived from an EMBL/GenBank/DDBJ whole genome shotgun (WGS) entry which is preliminary data.</text>
</comment>
<protein>
    <recommendedName>
        <fullName evidence="2">Thioredoxin domain-containing protein 17</fullName>
    </recommendedName>
</protein>
<sequence length="135" mass="14708">MTEPALTANGDKVLNGSGIFSLAELLEAVAKHYGKRIFVYFIGTLAPDGSQWCPDCRAADDVVKSALSELPSNGVFLTVQVGDRPTWKDQGNPFRHNKACAVSSIPTLTEFGSDCRLSDEDMKNRTLIVKLFKGE</sequence>
<dbReference type="GO" id="GO:0005829">
    <property type="term" value="C:cytosol"/>
    <property type="evidence" value="ECO:0007669"/>
    <property type="project" value="TreeGrafter"/>
</dbReference>
<dbReference type="InterPro" id="IPR010357">
    <property type="entry name" value="TXNDC17_dom"/>
</dbReference>
<dbReference type="SUPFAM" id="SSF52833">
    <property type="entry name" value="Thioredoxin-like"/>
    <property type="match status" value="1"/>
</dbReference>
<dbReference type="PANTHER" id="PTHR12452:SF0">
    <property type="entry name" value="THIOREDOXIN DOMAIN-CONTAINING PROTEIN 17"/>
    <property type="match status" value="1"/>
</dbReference>
<dbReference type="PANTHER" id="PTHR12452">
    <property type="entry name" value="42-9-9 PROTEIN-RELATED"/>
    <property type="match status" value="1"/>
</dbReference>
<keyword evidence="5" id="KW-1185">Reference proteome</keyword>
<evidence type="ECO:0000256" key="1">
    <source>
        <dbReference type="ARBA" id="ARBA00008987"/>
    </source>
</evidence>